<protein>
    <submittedName>
        <fullName evidence="1">Uncharacterized protein</fullName>
    </submittedName>
</protein>
<keyword evidence="2" id="KW-1185">Reference proteome</keyword>
<accession>A0ACC0C561</accession>
<gene>
    <name evidence="1" type="ORF">M9H77_01247</name>
</gene>
<reference evidence="2" key="1">
    <citation type="journal article" date="2023" name="Nat. Plants">
        <title>Single-cell RNA sequencing provides a high-resolution roadmap for understanding the multicellular compartmentation of specialized metabolism.</title>
        <authorList>
            <person name="Sun S."/>
            <person name="Shen X."/>
            <person name="Li Y."/>
            <person name="Li Y."/>
            <person name="Wang S."/>
            <person name="Li R."/>
            <person name="Zhang H."/>
            <person name="Shen G."/>
            <person name="Guo B."/>
            <person name="Wei J."/>
            <person name="Xu J."/>
            <person name="St-Pierre B."/>
            <person name="Chen S."/>
            <person name="Sun C."/>
        </authorList>
    </citation>
    <scope>NUCLEOTIDE SEQUENCE [LARGE SCALE GENOMIC DNA]</scope>
</reference>
<sequence length="642" mass="73355">MSEPKRVKFTLPEATQVTKWDAPKTSEYVFFKKLKKDIGDAKSHPLHKEDVRSNITKANTETSTYSSAFKHNNGILRSSSRAEKEGPSNEFAFLSPTGFESRNLVIQERIPNGISQNPSLIFGNVVGFDQKLLRSPSAVSAKNLGNQYTEKEVFSVKRQRLHKLATDIFPEARECKMKGFDLVSALISRLLPRSNETKERTIDAEYRLLPRSNETKEKTIDAEYHLPAFPCLDTMEKTSAQDPSRVRDGSCWDDGFSKYQSGRQITENPISKERIMDAEYLSPNFLKRDTLEKTQYVSKIQDGSCWDDVFPEYQSGRPRDRVLSKWDLTTSYLPCIKYNAETDYHDEEANYSCGVDDKDIHCLLPESDSSFCTLPQNRRYASPDHLIKLDEFHAPNEPAREEAQNLLLSWDVKEGKRKNPYSSSGDLSDSACQRITTCSSSLRSNHSLDFLSRSFFHCDKERYHEDDYLFREADLFPLSLSLTPKHLNMGEDSDLVSHLENDYVNLPQHGPLWCASKDASKNGDLGDLPRPRGLLHLGWKYLPKSDFLENYSSNHCIFQFPFKEELHSYAAEEDEKSSLYHSLGEKTLASSDCALDINNWSSARFKVSSAKMMGHPLLLEYPERVGSEEVTYFDNDGPWRSS</sequence>
<evidence type="ECO:0000313" key="1">
    <source>
        <dbReference type="EMBL" id="KAI5680020.1"/>
    </source>
</evidence>
<organism evidence="1 2">
    <name type="scientific">Catharanthus roseus</name>
    <name type="common">Madagascar periwinkle</name>
    <name type="synonym">Vinca rosea</name>
    <dbReference type="NCBI Taxonomy" id="4058"/>
    <lineage>
        <taxon>Eukaryota</taxon>
        <taxon>Viridiplantae</taxon>
        <taxon>Streptophyta</taxon>
        <taxon>Embryophyta</taxon>
        <taxon>Tracheophyta</taxon>
        <taxon>Spermatophyta</taxon>
        <taxon>Magnoliopsida</taxon>
        <taxon>eudicotyledons</taxon>
        <taxon>Gunneridae</taxon>
        <taxon>Pentapetalae</taxon>
        <taxon>asterids</taxon>
        <taxon>lamiids</taxon>
        <taxon>Gentianales</taxon>
        <taxon>Apocynaceae</taxon>
        <taxon>Rauvolfioideae</taxon>
        <taxon>Vinceae</taxon>
        <taxon>Catharanthinae</taxon>
        <taxon>Catharanthus</taxon>
    </lineage>
</organism>
<comment type="caution">
    <text evidence="1">The sequence shown here is derived from an EMBL/GenBank/DDBJ whole genome shotgun (WGS) entry which is preliminary data.</text>
</comment>
<dbReference type="Proteomes" id="UP001060085">
    <property type="component" value="Linkage Group LG01"/>
</dbReference>
<dbReference type="EMBL" id="CM044701">
    <property type="protein sequence ID" value="KAI5680020.1"/>
    <property type="molecule type" value="Genomic_DNA"/>
</dbReference>
<proteinExistence type="predicted"/>
<name>A0ACC0C561_CATRO</name>
<evidence type="ECO:0000313" key="2">
    <source>
        <dbReference type="Proteomes" id="UP001060085"/>
    </source>
</evidence>